<proteinExistence type="predicted"/>
<keyword evidence="2" id="KW-1185">Reference proteome</keyword>
<sequence>MKVERDQMIIKEEPNPNFDEKKMIREGCKYVGNYSIIYLASLIIKFL</sequence>
<accession>A0A5N5TNV0</accession>
<comment type="caution">
    <text evidence="1">The sequence shown here is derived from an EMBL/GenBank/DDBJ whole genome shotgun (WGS) entry which is preliminary data.</text>
</comment>
<evidence type="ECO:0000313" key="2">
    <source>
        <dbReference type="Proteomes" id="UP000326759"/>
    </source>
</evidence>
<reference evidence="1 2" key="1">
    <citation type="journal article" date="2019" name="PLoS Biol.">
        <title>Sex chromosomes control vertical transmission of feminizing Wolbachia symbionts in an isopod.</title>
        <authorList>
            <person name="Becking T."/>
            <person name="Chebbi M.A."/>
            <person name="Giraud I."/>
            <person name="Moumen B."/>
            <person name="Laverre T."/>
            <person name="Caubet Y."/>
            <person name="Peccoud J."/>
            <person name="Gilbert C."/>
            <person name="Cordaux R."/>
        </authorList>
    </citation>
    <scope>NUCLEOTIDE SEQUENCE [LARGE SCALE GENOMIC DNA]</scope>
    <source>
        <strain evidence="1">ANa2</strain>
        <tissue evidence="1">Whole body excluding digestive tract and cuticle</tissue>
    </source>
</reference>
<evidence type="ECO:0000313" key="1">
    <source>
        <dbReference type="EMBL" id="KAB7507854.1"/>
    </source>
</evidence>
<feature type="non-terminal residue" evidence="1">
    <location>
        <position position="47"/>
    </location>
</feature>
<dbReference type="AlphaFoldDB" id="A0A5N5TNV0"/>
<dbReference type="OrthoDB" id="10550248at2759"/>
<dbReference type="Proteomes" id="UP000326759">
    <property type="component" value="Unassembled WGS sequence"/>
</dbReference>
<name>A0A5N5TNV0_9CRUS</name>
<dbReference type="EMBL" id="SEYY01000180">
    <property type="protein sequence ID" value="KAB7507854.1"/>
    <property type="molecule type" value="Genomic_DNA"/>
</dbReference>
<protein>
    <submittedName>
        <fullName evidence="1">Uncharacterized protein</fullName>
    </submittedName>
</protein>
<organism evidence="1 2">
    <name type="scientific">Armadillidium nasatum</name>
    <dbReference type="NCBI Taxonomy" id="96803"/>
    <lineage>
        <taxon>Eukaryota</taxon>
        <taxon>Metazoa</taxon>
        <taxon>Ecdysozoa</taxon>
        <taxon>Arthropoda</taxon>
        <taxon>Crustacea</taxon>
        <taxon>Multicrustacea</taxon>
        <taxon>Malacostraca</taxon>
        <taxon>Eumalacostraca</taxon>
        <taxon>Peracarida</taxon>
        <taxon>Isopoda</taxon>
        <taxon>Oniscidea</taxon>
        <taxon>Crinocheta</taxon>
        <taxon>Armadillidiidae</taxon>
        <taxon>Armadillidium</taxon>
    </lineage>
</organism>
<gene>
    <name evidence="1" type="ORF">Anas_11267</name>
</gene>